<evidence type="ECO:0000313" key="3">
    <source>
        <dbReference type="Proteomes" id="UP000092504"/>
    </source>
</evidence>
<dbReference type="AlphaFoldDB" id="A0A1B8NV12"/>
<feature type="region of interest" description="Disordered" evidence="1">
    <location>
        <begin position="248"/>
        <end position="274"/>
    </location>
</feature>
<dbReference type="EMBL" id="MAJD01000002">
    <property type="protein sequence ID" value="OBX33808.1"/>
    <property type="molecule type" value="Genomic_DNA"/>
</dbReference>
<reference evidence="2 3" key="1">
    <citation type="submission" date="2016-06" db="EMBL/GenBank/DDBJ databases">
        <title>Genome sequence of halotolerant plant growth promoting strain of Halomonas elongata HEK1 isolated from salterns of Rann of Kutch, Gujarat, India.</title>
        <authorList>
            <person name="Gaba S."/>
            <person name="Singh R.N."/>
            <person name="Abrol S."/>
            <person name="Kaushik R."/>
            <person name="Saxena A.K."/>
        </authorList>
    </citation>
    <scope>NUCLEOTIDE SEQUENCE [LARGE SCALE GENOMIC DNA]</scope>
    <source>
        <strain evidence="2 3">HEK1</strain>
    </source>
</reference>
<organism evidence="2 3">
    <name type="scientific">Halomonas elongata</name>
    <dbReference type="NCBI Taxonomy" id="2746"/>
    <lineage>
        <taxon>Bacteria</taxon>
        <taxon>Pseudomonadati</taxon>
        <taxon>Pseudomonadota</taxon>
        <taxon>Gammaproteobacteria</taxon>
        <taxon>Oceanospirillales</taxon>
        <taxon>Halomonadaceae</taxon>
        <taxon>Halomonas</taxon>
    </lineage>
</organism>
<feature type="region of interest" description="Disordered" evidence="1">
    <location>
        <begin position="61"/>
        <end position="80"/>
    </location>
</feature>
<sequence length="274" mass="28901">MVVHGFEETLEGGAVVQVLARMNLEAQVDALFVEDIEDRPPATGQLGEAFLDQPRRALRPGIEVGPQQGAGEGAVRPEAQASAGAGGELELLLGPVAPCIGAAMQVSGSEAVEQFVEGGVHRHQLPLKVGGKLADRHACLGAASVQLVTVILAFGGEFEVDQARVHGRHLHAAIPQRGGPAGDRVEIVEGRAIVEKLGEKERRSLDAMVVRIRHVVVSASSWRGCSSSGVHLAVLAWLFSNASMKAMPRRPSVMPGTPTAAPRSPRRMAQAKSR</sequence>
<gene>
    <name evidence="2" type="ORF">A8U91_02850</name>
</gene>
<name>A0A1B8NV12_HALEL</name>
<evidence type="ECO:0000313" key="2">
    <source>
        <dbReference type="EMBL" id="OBX33808.1"/>
    </source>
</evidence>
<accession>A0A1B8NV12</accession>
<proteinExistence type="predicted"/>
<protein>
    <submittedName>
        <fullName evidence="2">Uncharacterized protein</fullName>
    </submittedName>
</protein>
<dbReference type="Proteomes" id="UP000092504">
    <property type="component" value="Unassembled WGS sequence"/>
</dbReference>
<evidence type="ECO:0000256" key="1">
    <source>
        <dbReference type="SAM" id="MobiDB-lite"/>
    </source>
</evidence>
<comment type="caution">
    <text evidence="2">The sequence shown here is derived from an EMBL/GenBank/DDBJ whole genome shotgun (WGS) entry which is preliminary data.</text>
</comment>